<evidence type="ECO:0000256" key="8">
    <source>
        <dbReference type="ARBA" id="ARBA00023136"/>
    </source>
</evidence>
<name>A0A316Z929_9BASI</name>
<evidence type="ECO:0000256" key="10">
    <source>
        <dbReference type="SAM" id="Phobius"/>
    </source>
</evidence>
<evidence type="ECO:0000256" key="3">
    <source>
        <dbReference type="ARBA" id="ARBA00022448"/>
    </source>
</evidence>
<keyword evidence="6 10" id="KW-1133">Transmembrane helix</keyword>
<feature type="domain" description="SLC41A/MgtE integral membrane" evidence="11">
    <location>
        <begin position="198"/>
        <end position="381"/>
    </location>
</feature>
<reference evidence="12 13" key="1">
    <citation type="journal article" date="2018" name="Mol. Biol. Evol.">
        <title>Broad Genomic Sampling Reveals a Smut Pathogenic Ancestry of the Fungal Clade Ustilaginomycotina.</title>
        <authorList>
            <person name="Kijpornyongpan T."/>
            <person name="Mondo S.J."/>
            <person name="Barry K."/>
            <person name="Sandor L."/>
            <person name="Lee J."/>
            <person name="Lipzen A."/>
            <person name="Pangilinan J."/>
            <person name="LaButti K."/>
            <person name="Hainaut M."/>
            <person name="Henrissat B."/>
            <person name="Grigoriev I.V."/>
            <person name="Spatafora J.W."/>
            <person name="Aime M.C."/>
        </authorList>
    </citation>
    <scope>NUCLEOTIDE SEQUENCE [LARGE SCALE GENOMIC DNA]</scope>
    <source>
        <strain evidence="12 13">MCA 4186</strain>
    </source>
</reference>
<dbReference type="GeneID" id="37270435"/>
<feature type="transmembrane region" description="Helical" evidence="10">
    <location>
        <begin position="235"/>
        <end position="260"/>
    </location>
</feature>
<feature type="transmembrane region" description="Helical" evidence="10">
    <location>
        <begin position="395"/>
        <end position="416"/>
    </location>
</feature>
<keyword evidence="3" id="KW-0813">Transport</keyword>
<evidence type="ECO:0000256" key="4">
    <source>
        <dbReference type="ARBA" id="ARBA00022692"/>
    </source>
</evidence>
<keyword evidence="5" id="KW-0460">Magnesium</keyword>
<keyword evidence="4 10" id="KW-0812">Transmembrane</keyword>
<accession>A0A316Z929</accession>
<feature type="transmembrane region" description="Helical" evidence="10">
    <location>
        <begin position="161"/>
        <end position="182"/>
    </location>
</feature>
<evidence type="ECO:0000256" key="9">
    <source>
        <dbReference type="SAM" id="MobiDB-lite"/>
    </source>
</evidence>
<dbReference type="InterPro" id="IPR036739">
    <property type="entry name" value="SLC41_membr_dom_sf"/>
</dbReference>
<feature type="compositionally biased region" description="Basic and acidic residues" evidence="9">
    <location>
        <begin position="117"/>
        <end position="138"/>
    </location>
</feature>
<dbReference type="EMBL" id="KZ819298">
    <property type="protein sequence ID" value="PWN96673.1"/>
    <property type="molecule type" value="Genomic_DNA"/>
</dbReference>
<protein>
    <recommendedName>
        <fullName evidence="11">SLC41A/MgtE integral membrane domain-containing protein</fullName>
    </recommendedName>
</protein>
<feature type="compositionally biased region" description="Basic residues" evidence="9">
    <location>
        <begin position="297"/>
        <end position="308"/>
    </location>
</feature>
<feature type="transmembrane region" description="Helical" evidence="10">
    <location>
        <begin position="428"/>
        <end position="450"/>
    </location>
</feature>
<dbReference type="InterPro" id="IPR045349">
    <property type="entry name" value="SLC41A1-3"/>
</dbReference>
<sequence>MPATSSRPPDPEADTPRLSLDAPADAAHGARTYHDDSDDDDDAAQSGREDAGLVGRRSSESERAARRARYERGGMRGTGAGAATPRSLLGEAGEAPQRQDVEALAAADSDSPSSATLHRDGEWEAASEAEHFEDRRETGGWSARLKGRGAWARSWEIAREALPTLILAVFSLMFAGELLVHIARWPVFIKVDKLFILVPILLNLKGNLEMNLSLRMSTSANIGELDVRRTRETLIFGNLALLQVQALIVSSFAGVLAFVLGVMTPEAAPAATAPRTVNMLQRVMARKPASQSSTHLSPRRIIHHHPHPKPPADPALRLRNGYFEFVLVIATGMLSASLSSAILGSFMCALVVVTRRMGGNPDNIASPLAASLGDLLTLTLLGLLASLLVHFEGTLLATVILAALVVACASCFVATYRNAYVRELLSSGWVPLLIAMFISSGAGLLLDTFVQRFEGFALLGPVVTGLPGACAAIFVSRTSTALHSGKGVAANLSPPRRPPRVGAAPSRLSLARLQAFLPPPTEGWLVPCTLFAIGAGIETLFLLVVWLSGQMTFGWPFALCFVVIGAAGFAIALAIAHFITLALWARDYDPDIYSLPFVSSLFDVVGQALLVLTFALALALGDTVTAAVNAGEGHGGV</sequence>
<dbReference type="Gene3D" id="1.10.357.20">
    <property type="entry name" value="SLC41 divalent cation transporters, integral membrane domain"/>
    <property type="match status" value="2"/>
</dbReference>
<comment type="similarity">
    <text evidence="2">Belongs to the SLC41A transporter family.</text>
</comment>
<evidence type="ECO:0000256" key="2">
    <source>
        <dbReference type="ARBA" id="ARBA00009749"/>
    </source>
</evidence>
<dbReference type="SUPFAM" id="SSF161093">
    <property type="entry name" value="MgtE membrane domain-like"/>
    <property type="match status" value="2"/>
</dbReference>
<dbReference type="PANTHER" id="PTHR16228">
    <property type="entry name" value="DIVALENT CATION TRANSPORTER SOLUTE CARRIER FAMILY 41"/>
    <property type="match status" value="1"/>
</dbReference>
<feature type="compositionally biased region" description="Basic and acidic residues" evidence="9">
    <location>
        <begin position="47"/>
        <end position="74"/>
    </location>
</feature>
<feature type="region of interest" description="Disordered" evidence="9">
    <location>
        <begin position="288"/>
        <end position="310"/>
    </location>
</feature>
<dbReference type="GO" id="GO:0005886">
    <property type="term" value="C:plasma membrane"/>
    <property type="evidence" value="ECO:0007669"/>
    <property type="project" value="TreeGrafter"/>
</dbReference>
<organism evidence="12 13">
    <name type="scientific">Tilletiopsis washingtonensis</name>
    <dbReference type="NCBI Taxonomy" id="58919"/>
    <lineage>
        <taxon>Eukaryota</taxon>
        <taxon>Fungi</taxon>
        <taxon>Dikarya</taxon>
        <taxon>Basidiomycota</taxon>
        <taxon>Ustilaginomycotina</taxon>
        <taxon>Exobasidiomycetes</taxon>
        <taxon>Entylomatales</taxon>
        <taxon>Entylomatales incertae sedis</taxon>
        <taxon>Tilletiopsis</taxon>
    </lineage>
</organism>
<keyword evidence="13" id="KW-1185">Reference proteome</keyword>
<comment type="subcellular location">
    <subcellularLocation>
        <location evidence="1">Membrane</location>
        <topology evidence="1">Multi-pass membrane protein</topology>
    </subcellularLocation>
</comment>
<gene>
    <name evidence="12" type="ORF">FA09DRAFT_331152</name>
</gene>
<evidence type="ECO:0000313" key="13">
    <source>
        <dbReference type="Proteomes" id="UP000245946"/>
    </source>
</evidence>
<dbReference type="InterPro" id="IPR006667">
    <property type="entry name" value="SLC41_membr_dom"/>
</dbReference>
<feature type="compositionally biased region" description="Low complexity" evidence="9">
    <location>
        <begin position="105"/>
        <end position="115"/>
    </location>
</feature>
<evidence type="ECO:0000256" key="6">
    <source>
        <dbReference type="ARBA" id="ARBA00022989"/>
    </source>
</evidence>
<feature type="transmembrane region" description="Helical" evidence="10">
    <location>
        <begin position="597"/>
        <end position="620"/>
    </location>
</feature>
<dbReference type="GO" id="GO:0008324">
    <property type="term" value="F:monoatomic cation transmembrane transporter activity"/>
    <property type="evidence" value="ECO:0007669"/>
    <property type="project" value="InterPro"/>
</dbReference>
<feature type="transmembrane region" description="Helical" evidence="10">
    <location>
        <begin position="456"/>
        <end position="476"/>
    </location>
</feature>
<evidence type="ECO:0000259" key="11">
    <source>
        <dbReference type="Pfam" id="PF01769"/>
    </source>
</evidence>
<dbReference type="RefSeq" id="XP_025596952.1">
    <property type="nucleotide sequence ID" value="XM_025742891.1"/>
</dbReference>
<feature type="transmembrane region" description="Helical" evidence="10">
    <location>
        <begin position="553"/>
        <end position="585"/>
    </location>
</feature>
<feature type="transmembrane region" description="Helical" evidence="10">
    <location>
        <begin position="524"/>
        <end position="547"/>
    </location>
</feature>
<evidence type="ECO:0000313" key="12">
    <source>
        <dbReference type="EMBL" id="PWN96673.1"/>
    </source>
</evidence>
<keyword evidence="7" id="KW-0406">Ion transport</keyword>
<evidence type="ECO:0000256" key="5">
    <source>
        <dbReference type="ARBA" id="ARBA00022842"/>
    </source>
</evidence>
<dbReference type="AlphaFoldDB" id="A0A316Z929"/>
<feature type="region of interest" description="Disordered" evidence="9">
    <location>
        <begin position="105"/>
        <end position="138"/>
    </location>
</feature>
<feature type="transmembrane region" description="Helical" evidence="10">
    <location>
        <begin position="365"/>
        <end position="389"/>
    </location>
</feature>
<dbReference type="Pfam" id="PF01769">
    <property type="entry name" value="MgtE"/>
    <property type="match status" value="2"/>
</dbReference>
<dbReference type="PANTHER" id="PTHR16228:SF7">
    <property type="entry name" value="SLC41A_MGTE INTEGRAL MEMBRANE DOMAIN-CONTAINING PROTEIN"/>
    <property type="match status" value="1"/>
</dbReference>
<evidence type="ECO:0000256" key="1">
    <source>
        <dbReference type="ARBA" id="ARBA00004141"/>
    </source>
</evidence>
<proteinExistence type="inferred from homology"/>
<evidence type="ECO:0000256" key="7">
    <source>
        <dbReference type="ARBA" id="ARBA00023065"/>
    </source>
</evidence>
<keyword evidence="8 10" id="KW-0472">Membrane</keyword>
<dbReference type="OrthoDB" id="666972at2759"/>
<feature type="region of interest" description="Disordered" evidence="9">
    <location>
        <begin position="1"/>
        <end position="86"/>
    </location>
</feature>
<dbReference type="Proteomes" id="UP000245946">
    <property type="component" value="Unassembled WGS sequence"/>
</dbReference>
<feature type="transmembrane region" description="Helical" evidence="10">
    <location>
        <begin position="325"/>
        <end position="353"/>
    </location>
</feature>
<feature type="domain" description="SLC41A/MgtE integral membrane" evidence="11">
    <location>
        <begin position="461"/>
        <end position="612"/>
    </location>
</feature>